<name>A0ABP1GWT5_9EUKA</name>
<reference evidence="2 3" key="1">
    <citation type="submission" date="2024-07" db="EMBL/GenBank/DDBJ databases">
        <authorList>
            <person name="Akdeniz Z."/>
        </authorList>
    </citation>
    <scope>NUCLEOTIDE SEQUENCE [LARGE SCALE GENOMIC DNA]</scope>
</reference>
<accession>A0ABP1GWT5</accession>
<dbReference type="Proteomes" id="UP001642409">
    <property type="component" value="Unassembled WGS sequence"/>
</dbReference>
<keyword evidence="3" id="KW-1185">Reference proteome</keyword>
<organism evidence="2 3">
    <name type="scientific">Hexamita inflata</name>
    <dbReference type="NCBI Taxonomy" id="28002"/>
    <lineage>
        <taxon>Eukaryota</taxon>
        <taxon>Metamonada</taxon>
        <taxon>Diplomonadida</taxon>
        <taxon>Hexamitidae</taxon>
        <taxon>Hexamitinae</taxon>
        <taxon>Hexamita</taxon>
    </lineage>
</organism>
<keyword evidence="1" id="KW-0175">Coiled coil</keyword>
<dbReference type="PANTHER" id="PTHR23159">
    <property type="entry name" value="CENTROSOMAL PROTEIN 2"/>
    <property type="match status" value="1"/>
</dbReference>
<proteinExistence type="predicted"/>
<feature type="coiled-coil region" evidence="1">
    <location>
        <begin position="1797"/>
        <end position="1856"/>
    </location>
</feature>
<dbReference type="PANTHER" id="PTHR23159:SF31">
    <property type="entry name" value="CENTROSOME-ASSOCIATED PROTEIN CEP250 ISOFORM X1"/>
    <property type="match status" value="1"/>
</dbReference>
<feature type="coiled-coil region" evidence="1">
    <location>
        <begin position="1616"/>
        <end position="1643"/>
    </location>
</feature>
<evidence type="ECO:0000313" key="3">
    <source>
        <dbReference type="Proteomes" id="UP001642409"/>
    </source>
</evidence>
<gene>
    <name evidence="2" type="ORF">HINF_LOCUS6467</name>
</gene>
<sequence length="1935" mass="228433">MLLSRLDEVLTKPVSSKALEKQIAQNSQIIQKAQISNDAVQQPIAQFEMLASSAHIQTQRVIYSSANYDELLQQFRAKLLSQIRLNQFRQLVSADAQRITKDIFGDQIYSKTELQQQLSHLKEIDLSKPVDVSLLPTSLSFDFSLQRHLHAHSQHVWCQRQNEILHRALLVQAEFTPFQIKTATQQETLVKLSQLFQITVDYQADPVLFHSKALQKLKFVNEKLNVTTPKYSEIFENDYDKILQAAEIETDELKLKEINELERLNKTYEELAWPQIEKNETPSYEREYWDIAKQFQIDPNCGNFADRNTKITQYSEVSQVYEQLAQQLIKDHFKRENSPFEIINKFVKNQPLNLLFEQIDEEHVDFKLNLPADKLSEKIVRGPSVIKENSFQIAQEEQLLPQFFFLTNFSLFKQKSAEFLKNREALDLLCITRLLEIDCRLRREINVAYYFILKMLTTLVFNCDIELKLHEREAEEEGVRDFLYKVTSQQFEVLFPIEDEIELIYQETRRQYIKQCKEQELEQRDLEQFGLQLLLNIFEAELEKMVLANKVVMELYKTFYRCENFHSSIIILSCSVFRFRGNYQNYLLNQIYELLNELTKYGQRDFKLKSKIKSTEQNVLTKFADNFVQNQDQTITIIFDLLQQGKNLYSSFPKIDKNSLTQSVFESARLELLFLSKQRLKIEDHQTNIQKLLVKNCEQFYAVNKHLPINSEFKLKVELINEINQLSEQLATSDTLLQTVGSYMRQSNASEEGSIPIQEVQSHEFDEFTAFLEEAKNLQQSTMEKSQSSMNTSQYSIQQSTTKADQKEEIQLIHFGQLLNFKEFGNSRFLQTLDCFEKTSSTCKSTNQIYDVIYGIFKQFDSFDDIDHISTILEYLSEFNWFLKIKYEYYWNTSLRYIKEVEMSSIVNSYINVVNQPSEYFKQQVTDILMDNLPVTSSQYIKQQTFMTQFFNQAQDSKMPPIVIRMIKLYAIVRILWTDENYLKNQQKRLQDIKNMMCQDTGERDFISQLMSPRLWYFDFKGFQYIQIFSQIETHNDTVLQMRRCLEGATKQLNLRVQLSTVLTRIHLIHNKHPQSSEVNQNSFQLKFLKLNDKLIQYSQLISDENKLIIPQPNHISLIPIQITDFTYSLLVFLISYFQNINDIMQFSDRLSQTNFAQMHQLIQIPDELLKEAIKKEETEEVQDLDEFNKIFQTQLKSMKRKLTQLKKTEDVQITSKAEFNDYITQLETELSNAADIFQTIHLFDLAEQLQISVLASYIIKNFRDYLMVLLLRQNKFLLTDEFENGMLSHQFLTQIKFDRKEKSPLGLQIQLLEEYRSFRVDYFSFGAGNAIAVQWKQDPYQFNNELFADIAEQIHRYEQITKKKQPFAIKVCNKIKLFRDHTENEWKKQLIINFFKTRQLNFPEKYLVSDPLEALKIYFYDCYNKSLQKQIDDYRPTYQKTTHSYSKILPGQIGISSLEDLKTFTENLEESKTFEFMNSPSLRNLYKNLVRSSHKSTVNNSVRHVTSFQVASLFQNFLVDLTNEFNEQTISPDYHSLLYSQMKFSHQKHNNDIQRHQFLQSSALTFINHNSQTQQQQLTSYVNQLILTQKNIQAYQPIAPTVLRVLVKKIYAESLQKMQLRYQVQQTQNEELKADILKQTQEVLLDQKIQNLQQLFERTQLTLFNELSQLESELFQVEQSIRDEASLLQRQAEFQQIRLAEILTQISNFQELEQSEVKRLKVLNSNMKQTNQDKTQYMHRQLNALQHQLSAISKDEDVLQSEIKVMFNEEKEQEVLIVNNKKLQPLQTLADGIVGYDKMCVDIEAVQTQLDDVEKQYVEAKAKLKHLKQEQQLILQQNNAQLSEMKLELKSLRTTRTTQVQNLNTLQTQNDQTTQNTFNNLDKIEVEMKKQINEIQNAVYRIRTECSEKQGTLRNMIKLISVFEEEQIKRKGVM</sequence>
<comment type="caution">
    <text evidence="2">The sequence shown here is derived from an EMBL/GenBank/DDBJ whole genome shotgun (WGS) entry which is preliminary data.</text>
</comment>
<protein>
    <submittedName>
        <fullName evidence="2">Uncharacterized protein</fullName>
    </submittedName>
</protein>
<dbReference type="EMBL" id="CAXDID020000013">
    <property type="protein sequence ID" value="CAL5981061.1"/>
    <property type="molecule type" value="Genomic_DNA"/>
</dbReference>
<evidence type="ECO:0000313" key="2">
    <source>
        <dbReference type="EMBL" id="CAL5981061.1"/>
    </source>
</evidence>
<evidence type="ECO:0000256" key="1">
    <source>
        <dbReference type="SAM" id="Coils"/>
    </source>
</evidence>